<accession>A0AAN1WLP7</accession>
<dbReference type="Proteomes" id="UP001320119">
    <property type="component" value="Chromosome"/>
</dbReference>
<dbReference type="RefSeq" id="WP_236985194.1">
    <property type="nucleotide sequence ID" value="NZ_AP023086.1"/>
</dbReference>
<evidence type="ECO:0000313" key="1">
    <source>
        <dbReference type="EMBL" id="BCD99894.1"/>
    </source>
</evidence>
<organism evidence="1 2">
    <name type="scientific">Marinagarivorans cellulosilyticus</name>
    <dbReference type="NCBI Taxonomy" id="2721545"/>
    <lineage>
        <taxon>Bacteria</taxon>
        <taxon>Pseudomonadati</taxon>
        <taxon>Pseudomonadota</taxon>
        <taxon>Gammaproteobacteria</taxon>
        <taxon>Cellvibrionales</taxon>
        <taxon>Cellvibrionaceae</taxon>
        <taxon>Marinagarivorans</taxon>
    </lineage>
</organism>
<evidence type="ECO:0000313" key="2">
    <source>
        <dbReference type="Proteomes" id="UP001320119"/>
    </source>
</evidence>
<dbReference type="KEGG" id="marq:MARGE09_P4096"/>
<keyword evidence="2" id="KW-1185">Reference proteome</keyword>
<dbReference type="AlphaFoldDB" id="A0AAN1WLP7"/>
<dbReference type="EMBL" id="AP023086">
    <property type="protein sequence ID" value="BCD99894.1"/>
    <property type="molecule type" value="Genomic_DNA"/>
</dbReference>
<name>A0AAN1WLP7_9GAMM</name>
<gene>
    <name evidence="1" type="ORF">MARGE09_P4096</name>
</gene>
<reference evidence="1 2" key="1">
    <citation type="journal article" date="2022" name="IScience">
        <title>An ultrasensitive nanofiber-based assay for enzymatic hydrolysis and deep-sea microbial degradation of cellulose.</title>
        <authorList>
            <person name="Tsudome M."/>
            <person name="Tachioka M."/>
            <person name="Miyazaki M."/>
            <person name="Uchimura K."/>
            <person name="Tsuda M."/>
            <person name="Takaki Y."/>
            <person name="Deguchi S."/>
        </authorList>
    </citation>
    <scope>NUCLEOTIDE SEQUENCE [LARGE SCALE GENOMIC DNA]</scope>
    <source>
        <strain evidence="1 2">GE09</strain>
    </source>
</reference>
<protein>
    <submittedName>
        <fullName evidence="1">Uncharacterized protein</fullName>
    </submittedName>
</protein>
<proteinExistence type="predicted"/>
<sequence>MHSSQNNPAIYFKDYFSYAELAQDAAVLQKLIRCYRTIFGEDDTWCEDYSEQEVNQKLHAELRGNCALRLCLTPLDVIGFCWVQHLDVNAIYQHISTIKYFRDNDAQEFDLRSALKNKIDHSATYIHDLGIAKAYRTTIALDQLIVPVLQYSFEQSNSRTLAFWSLEETCISHLAQKAYLTPFLKLKNMVFFCDDVTEAFIPRLTA</sequence>